<proteinExistence type="predicted"/>
<sequence>MRTGPPTVVLATTNGKGMGHLSRQLALALASLGGMDPVIFSLSSAVTVVNQYGMRAEWAPGSQRKQVPRRHWDAYLAERITTLITETNASAFVFDGVYPYDGVLRALRRMPDVPFIWSRRAMWQKGVGARALRYRRLFAAVLEPGDLASAGDVGRTVYLQDARRVGPITLVGQVPQLSREQAIEQLELDPDRPRLLLTLGSSKRSDLYSAYQRTVEQFTAAGWQVVVTSSPLRGRAASAAGPKQISVFPLVRYLKAFDAAVSASGYNAVHELLYSAVPTLLVPNADAVTDDQRTRARIVGNSGLALAADPDRPREFDAVLARLLDARVRDRLSASCRDLDPPTGATEAARTVIGLAAVGVPSGERMEAASLHAQRFARRTIGRVLPPAIANQLGRPPRLARPGDLRGPLPVSPVLAPGLQGVPHITRDQLLVTDALTPGLFDGRFVEHLLPGASDDYVRARAEIAGRYYRLGAPSSVETESVEAIRTKSDERDWSTLGWPAG</sequence>
<reference evidence="3" key="1">
    <citation type="journal article" date="2019" name="Int. J. Syst. Evol. Microbiol.">
        <title>The Global Catalogue of Microorganisms (GCM) 10K type strain sequencing project: providing services to taxonomists for standard genome sequencing and annotation.</title>
        <authorList>
            <consortium name="The Broad Institute Genomics Platform"/>
            <consortium name="The Broad Institute Genome Sequencing Center for Infectious Disease"/>
            <person name="Wu L."/>
            <person name="Ma J."/>
        </authorList>
    </citation>
    <scope>NUCLEOTIDE SEQUENCE [LARGE SCALE GENOMIC DNA]</scope>
    <source>
        <strain evidence="3">JCM 16902</strain>
    </source>
</reference>
<evidence type="ECO:0000313" key="2">
    <source>
        <dbReference type="EMBL" id="GAA3591384.1"/>
    </source>
</evidence>
<dbReference type="SUPFAM" id="SSF53756">
    <property type="entry name" value="UDP-Glycosyltransferase/glycogen phosphorylase"/>
    <property type="match status" value="1"/>
</dbReference>
<dbReference type="Proteomes" id="UP001501074">
    <property type="component" value="Unassembled WGS sequence"/>
</dbReference>
<feature type="domain" description="Glycosyl transferase family 28 C-terminal" evidence="1">
    <location>
        <begin position="250"/>
        <end position="307"/>
    </location>
</feature>
<accession>A0ABP6YU70</accession>
<dbReference type="Pfam" id="PF04101">
    <property type="entry name" value="Glyco_tran_28_C"/>
    <property type="match status" value="1"/>
</dbReference>
<name>A0ABP6YU70_9ACTN</name>
<comment type="caution">
    <text evidence="2">The sequence shown here is derived from an EMBL/GenBank/DDBJ whole genome shotgun (WGS) entry which is preliminary data.</text>
</comment>
<dbReference type="Gene3D" id="3.40.50.2000">
    <property type="entry name" value="Glycogen Phosphorylase B"/>
    <property type="match status" value="1"/>
</dbReference>
<keyword evidence="3" id="KW-1185">Reference proteome</keyword>
<evidence type="ECO:0000259" key="1">
    <source>
        <dbReference type="Pfam" id="PF04101"/>
    </source>
</evidence>
<dbReference type="RefSeq" id="WP_231484880.1">
    <property type="nucleotide sequence ID" value="NZ_BAAAZO010000001.1"/>
</dbReference>
<gene>
    <name evidence="2" type="ORF">GCM10022223_02400</name>
</gene>
<dbReference type="InterPro" id="IPR007235">
    <property type="entry name" value="Glyco_trans_28_C"/>
</dbReference>
<dbReference type="EMBL" id="BAAAZO010000001">
    <property type="protein sequence ID" value="GAA3591384.1"/>
    <property type="molecule type" value="Genomic_DNA"/>
</dbReference>
<organism evidence="2 3">
    <name type="scientific">Kineosporia mesophila</name>
    <dbReference type="NCBI Taxonomy" id="566012"/>
    <lineage>
        <taxon>Bacteria</taxon>
        <taxon>Bacillati</taxon>
        <taxon>Actinomycetota</taxon>
        <taxon>Actinomycetes</taxon>
        <taxon>Kineosporiales</taxon>
        <taxon>Kineosporiaceae</taxon>
        <taxon>Kineosporia</taxon>
    </lineage>
</organism>
<dbReference type="PANTHER" id="PTHR21015:SF28">
    <property type="entry name" value="SLL1722 PROTEIN"/>
    <property type="match status" value="1"/>
</dbReference>
<protein>
    <recommendedName>
        <fullName evidence="1">Glycosyl transferase family 28 C-terminal domain-containing protein</fullName>
    </recommendedName>
</protein>
<evidence type="ECO:0000313" key="3">
    <source>
        <dbReference type="Proteomes" id="UP001501074"/>
    </source>
</evidence>
<dbReference type="PANTHER" id="PTHR21015">
    <property type="entry name" value="UDP-N-ACETYLGLUCOSAMINE--N-ACETYLMURAMYL-(PENTAPEPTIDE) PYROPHOSPHORYL-UNDECAPRENOL N-ACETYLGLUCOSAMINE TRANSFERASE 1"/>
    <property type="match status" value="1"/>
</dbReference>